<proteinExistence type="predicted"/>
<dbReference type="Proteomes" id="UP000020406">
    <property type="component" value="Unassembled WGS sequence"/>
</dbReference>
<reference evidence="1 2" key="1">
    <citation type="journal article" date="2014" name="Genome Announc.">
        <title>Draft Genome Sequence of Xylella fastidiosa Pear Leaf Scorch Strain in Taiwan.</title>
        <authorList>
            <person name="Su C.C."/>
            <person name="Deng W.L."/>
            <person name="Jan F.J."/>
            <person name="Chang C.J."/>
            <person name="Huang H."/>
            <person name="Chen J."/>
        </authorList>
    </citation>
    <scope>NUCLEOTIDE SEQUENCE [LARGE SCALE GENOMIC DNA]</scope>
    <source>
        <strain evidence="1 2">PLS229</strain>
    </source>
</reference>
<dbReference type="AlphaFoldDB" id="Z9JL32"/>
<evidence type="ECO:0000313" key="2">
    <source>
        <dbReference type="Proteomes" id="UP000020406"/>
    </source>
</evidence>
<dbReference type="EMBL" id="JDSQ01000005">
    <property type="protein sequence ID" value="EWS78693.1"/>
    <property type="molecule type" value="Genomic_DNA"/>
</dbReference>
<gene>
    <name evidence="1" type="ORF">AF72_03770</name>
</gene>
<name>Z9JL32_9GAMM</name>
<organism evidence="1 2">
    <name type="scientific">Xylella taiwanensis</name>
    <dbReference type="NCBI Taxonomy" id="1444770"/>
    <lineage>
        <taxon>Bacteria</taxon>
        <taxon>Pseudomonadati</taxon>
        <taxon>Pseudomonadota</taxon>
        <taxon>Gammaproteobacteria</taxon>
        <taxon>Lysobacterales</taxon>
        <taxon>Lysobacteraceae</taxon>
        <taxon>Xylella</taxon>
    </lineage>
</organism>
<sequence>MDVIKSFNSLKGIWKTVLHPQHVDRAQRCLPFLRAHIKMKDADKWLKAVAVGNH</sequence>
<evidence type="ECO:0000313" key="1">
    <source>
        <dbReference type="EMBL" id="EWS78693.1"/>
    </source>
</evidence>
<accession>Z9JL32</accession>
<protein>
    <submittedName>
        <fullName evidence="1">Uncharacterized protein</fullName>
    </submittedName>
</protein>
<comment type="caution">
    <text evidence="1">The sequence shown here is derived from an EMBL/GenBank/DDBJ whole genome shotgun (WGS) entry which is preliminary data.</text>
</comment>